<sequence>MKIIFILLITLLLVYSVKASHEEHNNQCKCICDSPHQGGDGPHGHRIKRSNPCRCGSPNEHGDGPHGHRVKRDHGDREKPCNCKCANTGGHQGGDGPHGH</sequence>
<dbReference type="Proteomes" id="UP000095282">
    <property type="component" value="Unplaced"/>
</dbReference>
<name>A0A1I7TUF0_9PELO</name>
<feature type="signal peptide" evidence="2">
    <location>
        <begin position="1"/>
        <end position="19"/>
    </location>
</feature>
<evidence type="ECO:0000256" key="1">
    <source>
        <dbReference type="SAM" id="MobiDB-lite"/>
    </source>
</evidence>
<protein>
    <submittedName>
        <fullName evidence="4">Uncharacterized protein</fullName>
    </submittedName>
</protein>
<dbReference type="AlphaFoldDB" id="A0A1I7TUF0"/>
<reference evidence="4" key="1">
    <citation type="submission" date="2016-11" db="UniProtKB">
        <authorList>
            <consortium name="WormBaseParasite"/>
        </authorList>
    </citation>
    <scope>IDENTIFICATION</scope>
</reference>
<feature type="chain" id="PRO_5009307953" evidence="2">
    <location>
        <begin position="20"/>
        <end position="100"/>
    </location>
</feature>
<organism evidence="3 4">
    <name type="scientific">Caenorhabditis tropicalis</name>
    <dbReference type="NCBI Taxonomy" id="1561998"/>
    <lineage>
        <taxon>Eukaryota</taxon>
        <taxon>Metazoa</taxon>
        <taxon>Ecdysozoa</taxon>
        <taxon>Nematoda</taxon>
        <taxon>Chromadorea</taxon>
        <taxon>Rhabditida</taxon>
        <taxon>Rhabditina</taxon>
        <taxon>Rhabditomorpha</taxon>
        <taxon>Rhabditoidea</taxon>
        <taxon>Rhabditidae</taxon>
        <taxon>Peloderinae</taxon>
        <taxon>Caenorhabditis</taxon>
    </lineage>
</organism>
<evidence type="ECO:0000256" key="2">
    <source>
        <dbReference type="SAM" id="SignalP"/>
    </source>
</evidence>
<evidence type="ECO:0000313" key="3">
    <source>
        <dbReference type="Proteomes" id="UP000095282"/>
    </source>
</evidence>
<accession>A0A1I7TUF0</accession>
<keyword evidence="2" id="KW-0732">Signal</keyword>
<feature type="region of interest" description="Disordered" evidence="1">
    <location>
        <begin position="37"/>
        <end position="79"/>
    </location>
</feature>
<evidence type="ECO:0000313" key="4">
    <source>
        <dbReference type="WBParaSite" id="Csp11.Scaffold629.g11892.t1"/>
    </source>
</evidence>
<dbReference type="WBParaSite" id="Csp11.Scaffold629.g11892.t1">
    <property type="protein sequence ID" value="Csp11.Scaffold629.g11892.t1"/>
    <property type="gene ID" value="Csp11.Scaffold629.g11892"/>
</dbReference>
<proteinExistence type="predicted"/>
<keyword evidence="3" id="KW-1185">Reference proteome</keyword>